<keyword evidence="3" id="KW-1185">Reference proteome</keyword>
<feature type="transmembrane region" description="Helical" evidence="1">
    <location>
        <begin position="396"/>
        <end position="419"/>
    </location>
</feature>
<evidence type="ECO:0000256" key="1">
    <source>
        <dbReference type="SAM" id="Phobius"/>
    </source>
</evidence>
<feature type="transmembrane region" description="Helical" evidence="1">
    <location>
        <begin position="372"/>
        <end position="390"/>
    </location>
</feature>
<dbReference type="RefSeq" id="WP_119437332.1">
    <property type="nucleotide sequence ID" value="NZ_QWGR01000003.1"/>
</dbReference>
<feature type="transmembrane region" description="Helical" evidence="1">
    <location>
        <begin position="917"/>
        <end position="938"/>
    </location>
</feature>
<dbReference type="Gene3D" id="3.30.70.1320">
    <property type="entry name" value="Multidrug efflux transporter AcrB pore domain like"/>
    <property type="match status" value="1"/>
</dbReference>
<dbReference type="PANTHER" id="PTHR32063">
    <property type="match status" value="1"/>
</dbReference>
<sequence>MKKLTQFSVNYPVTVLMVVLGVILLGYISYDKLGVDLFPDLNSPRIFVEVTSGERPPEEMEKQFVENIEALAIRQSDVIQVTSVSRVGSAQITVEYAWNKDMDEAFLDLQKALNTLTQNSEIDELKITQHDPNTTPVMTIGLTHNEITDMNEIRKVAENYIRNELVRLEGVAEVELSGQEESEVIIETDVYRLEAQNLSMDEVANRIQNFNRNVSGGRITDMGTQYIVKGVSMLQSIEDFQNLIVGYKTVHSQTAGQTRSSNEMAPIYLKDVASIHIGNKKPTNIVHINGERCVGLSIYKETKYNTVKSVEQINEALVSIEKALPGYKLTVVSNQGRFISSAIGEVQETALIGILLAVFILFLFLRRIGTTVIVSVAIPISIIATFNLMYFNHLTINIMTLGGLALGAGMLVDNAIVVMENIFRNHENGMSVREAAISGTAQVGGAITASTLTTIIVFLPIVYLHGASGELFKDQAWTVAFSLLSSLVVAIFLIPMMYHRFYRNQKAPLKAKSIKVGGYGRFLQKILKAKWLVIIFTTVSIAASALLIPFIGTEFMPKTETRELTVELKLQEGTKLERTEATVKSIESILMDYLGDNLATIYSQAGPSSGMTGDANAVFQGENTAEMKIILKEDATINTESIVKTLDKLTANIEGLELSFTQEESALQSILGTEDAPVVVEVRGTEMDEIENVVNQVKEKMQGINGLFNIKTSIEDGAPEVEIKVDRMRAGMYGINIATVISQIQEQLEGKEAGELERNGEMQDITIKVPEKGIDEISSFLITSGDQVFRLNEIADISYGVSPKEIIRRNQNRLGKVTAQMDKGMALDHVSKEIREATAGIDLQPDYRILVTGEEEKRQESLDNLAFALLLSIVLVYMVLASQFESLIHPFTILLTIPLAVVGTILIFFILGKTINIMAIIGVIMLVGIAVNDSIILVDRINQLRKDGLDRTQAILQAGQQRIRPIIMTSLTTILALLPLTVGFGESASLRSPMALAVVGGLVTSTLLTLVVIPCAYDVLDRVRGLFVKSEDTPAVEIAE</sequence>
<feature type="transmembrane region" description="Helical" evidence="1">
    <location>
        <begin position="12"/>
        <end position="30"/>
    </location>
</feature>
<feature type="transmembrane region" description="Helical" evidence="1">
    <location>
        <begin position="476"/>
        <end position="498"/>
    </location>
</feature>
<dbReference type="AlphaFoldDB" id="A0A399T3I7"/>
<organism evidence="2 3">
    <name type="scientific">Maribellus luteus</name>
    <dbReference type="NCBI Taxonomy" id="2305463"/>
    <lineage>
        <taxon>Bacteria</taxon>
        <taxon>Pseudomonadati</taxon>
        <taxon>Bacteroidota</taxon>
        <taxon>Bacteroidia</taxon>
        <taxon>Marinilabiliales</taxon>
        <taxon>Prolixibacteraceae</taxon>
        <taxon>Maribellus</taxon>
    </lineage>
</organism>
<gene>
    <name evidence="2" type="ORF">D1614_07850</name>
</gene>
<feature type="transmembrane region" description="Helical" evidence="1">
    <location>
        <begin position="996"/>
        <end position="1020"/>
    </location>
</feature>
<evidence type="ECO:0000313" key="2">
    <source>
        <dbReference type="EMBL" id="RIJ49445.1"/>
    </source>
</evidence>
<dbReference type="SUPFAM" id="SSF82714">
    <property type="entry name" value="Multidrug efflux transporter AcrB TolC docking domain, DN and DC subdomains"/>
    <property type="match status" value="2"/>
</dbReference>
<dbReference type="Gene3D" id="3.30.70.1440">
    <property type="entry name" value="Multidrug efflux transporter AcrB pore domain"/>
    <property type="match status" value="1"/>
</dbReference>
<dbReference type="PANTHER" id="PTHR32063:SF0">
    <property type="entry name" value="SWARMING MOTILITY PROTEIN SWRC"/>
    <property type="match status" value="1"/>
</dbReference>
<dbReference type="SUPFAM" id="SSF82866">
    <property type="entry name" value="Multidrug efflux transporter AcrB transmembrane domain"/>
    <property type="match status" value="2"/>
</dbReference>
<proteinExistence type="predicted"/>
<keyword evidence="1" id="KW-0812">Transmembrane</keyword>
<dbReference type="SUPFAM" id="SSF82693">
    <property type="entry name" value="Multidrug efflux transporter AcrB pore domain, PN1, PN2, PC1 and PC2 subdomains"/>
    <property type="match status" value="2"/>
</dbReference>
<comment type="caution">
    <text evidence="2">The sequence shown here is derived from an EMBL/GenBank/DDBJ whole genome shotgun (WGS) entry which is preliminary data.</text>
</comment>
<dbReference type="PRINTS" id="PR00702">
    <property type="entry name" value="ACRIFLAVINRP"/>
</dbReference>
<dbReference type="GO" id="GO:0005886">
    <property type="term" value="C:plasma membrane"/>
    <property type="evidence" value="ECO:0007669"/>
    <property type="project" value="TreeGrafter"/>
</dbReference>
<dbReference type="Gene3D" id="1.20.1640.10">
    <property type="entry name" value="Multidrug efflux transporter AcrB transmembrane domain"/>
    <property type="match status" value="2"/>
</dbReference>
<feature type="transmembrane region" description="Helical" evidence="1">
    <location>
        <begin position="440"/>
        <end position="464"/>
    </location>
</feature>
<dbReference type="InterPro" id="IPR027463">
    <property type="entry name" value="AcrB_DN_DC_subdom"/>
</dbReference>
<feature type="transmembrane region" description="Helical" evidence="1">
    <location>
        <begin position="966"/>
        <end position="984"/>
    </location>
</feature>
<feature type="transmembrane region" description="Helical" evidence="1">
    <location>
        <begin position="865"/>
        <end position="884"/>
    </location>
</feature>
<dbReference type="Gene3D" id="3.30.2090.10">
    <property type="entry name" value="Multidrug efflux transporter AcrB TolC docking domain, DN and DC subdomains"/>
    <property type="match status" value="2"/>
</dbReference>
<feature type="transmembrane region" description="Helical" evidence="1">
    <location>
        <begin position="531"/>
        <end position="552"/>
    </location>
</feature>
<dbReference type="GO" id="GO:0042910">
    <property type="term" value="F:xenobiotic transmembrane transporter activity"/>
    <property type="evidence" value="ECO:0007669"/>
    <property type="project" value="TreeGrafter"/>
</dbReference>
<feature type="transmembrane region" description="Helical" evidence="1">
    <location>
        <begin position="891"/>
        <end position="911"/>
    </location>
</feature>
<feature type="transmembrane region" description="Helical" evidence="1">
    <location>
        <begin position="349"/>
        <end position="365"/>
    </location>
</feature>
<dbReference type="EMBL" id="QWGR01000003">
    <property type="protein sequence ID" value="RIJ49445.1"/>
    <property type="molecule type" value="Genomic_DNA"/>
</dbReference>
<dbReference type="InterPro" id="IPR001036">
    <property type="entry name" value="Acrflvin-R"/>
</dbReference>
<reference evidence="2 3" key="1">
    <citation type="submission" date="2018-08" db="EMBL/GenBank/DDBJ databases">
        <title>Pallidiluteibacterium maritimus gen. nov., sp. nov., isolated from coastal sediment.</title>
        <authorList>
            <person name="Zhou L.Y."/>
        </authorList>
    </citation>
    <scope>NUCLEOTIDE SEQUENCE [LARGE SCALE GENOMIC DNA]</scope>
    <source>
        <strain evidence="2 3">XSD2</strain>
    </source>
</reference>
<keyword evidence="1" id="KW-0472">Membrane</keyword>
<dbReference type="Gene3D" id="3.30.70.1430">
    <property type="entry name" value="Multidrug efflux transporter AcrB pore domain"/>
    <property type="match status" value="2"/>
</dbReference>
<keyword evidence="1" id="KW-1133">Transmembrane helix</keyword>
<dbReference type="Proteomes" id="UP000265926">
    <property type="component" value="Unassembled WGS sequence"/>
</dbReference>
<dbReference type="Pfam" id="PF00873">
    <property type="entry name" value="ACR_tran"/>
    <property type="match status" value="1"/>
</dbReference>
<evidence type="ECO:0000313" key="3">
    <source>
        <dbReference type="Proteomes" id="UP000265926"/>
    </source>
</evidence>
<accession>A0A399T3I7</accession>
<dbReference type="OrthoDB" id="9798415at2"/>
<name>A0A399T3I7_9BACT</name>
<protein>
    <submittedName>
        <fullName evidence="2">Efflux RND transporter permease subunit</fullName>
    </submittedName>
</protein>